<dbReference type="Gene3D" id="1.10.357.10">
    <property type="entry name" value="Tetracycline Repressor, domain 2"/>
    <property type="match status" value="1"/>
</dbReference>
<evidence type="ECO:0000259" key="5">
    <source>
        <dbReference type="PROSITE" id="PS50977"/>
    </source>
</evidence>
<dbReference type="InterPro" id="IPR001647">
    <property type="entry name" value="HTH_TetR"/>
</dbReference>
<evidence type="ECO:0000256" key="1">
    <source>
        <dbReference type="ARBA" id="ARBA00023015"/>
    </source>
</evidence>
<keyword evidence="2 4" id="KW-0238">DNA-binding</keyword>
<comment type="caution">
    <text evidence="6">The sequence shown here is derived from an EMBL/GenBank/DDBJ whole genome shotgun (WGS) entry which is preliminary data.</text>
</comment>
<protein>
    <submittedName>
        <fullName evidence="6">TetR/AcrR family transcriptional regulator</fullName>
    </submittedName>
</protein>
<dbReference type="OrthoDB" id="3469831at2"/>
<dbReference type="InterPro" id="IPR050109">
    <property type="entry name" value="HTH-type_TetR-like_transc_reg"/>
</dbReference>
<keyword evidence="1" id="KW-0805">Transcription regulation</keyword>
<evidence type="ECO:0000313" key="7">
    <source>
        <dbReference type="Proteomes" id="UP000318578"/>
    </source>
</evidence>
<dbReference type="PANTHER" id="PTHR30055">
    <property type="entry name" value="HTH-TYPE TRANSCRIPTIONAL REGULATOR RUTR"/>
    <property type="match status" value="1"/>
</dbReference>
<organism evidence="6 7">
    <name type="scientific">Amycolatopsis acidiphila</name>
    <dbReference type="NCBI Taxonomy" id="715473"/>
    <lineage>
        <taxon>Bacteria</taxon>
        <taxon>Bacillati</taxon>
        <taxon>Actinomycetota</taxon>
        <taxon>Actinomycetes</taxon>
        <taxon>Pseudonocardiales</taxon>
        <taxon>Pseudonocardiaceae</taxon>
        <taxon>Amycolatopsis</taxon>
    </lineage>
</organism>
<dbReference type="EMBL" id="VJZA01000029">
    <property type="protein sequence ID" value="TVT21174.1"/>
    <property type="molecule type" value="Genomic_DNA"/>
</dbReference>
<keyword evidence="7" id="KW-1185">Reference proteome</keyword>
<accession>A0A558AAA2</accession>
<dbReference type="SUPFAM" id="SSF46689">
    <property type="entry name" value="Homeodomain-like"/>
    <property type="match status" value="1"/>
</dbReference>
<sequence>MPTGRAVESGRAERERAGIVRAAHRLIGRGGGTTAIEDILRAAGVNRRTFYRHFPSKDALVLAMQREAGELVRNRLRAAVGGAADGRAAVIAWIEEFLGIGWHERQAREGRTFLAPEVGMVAGIADALEDVHACHREILVEAFGRAREDGTLPAAVPGRDAFAVHAVVLRCLEMRARARLDRPYPVVRDEIVRLFVPGAGSER</sequence>
<dbReference type="PANTHER" id="PTHR30055:SF234">
    <property type="entry name" value="HTH-TYPE TRANSCRIPTIONAL REGULATOR BETI"/>
    <property type="match status" value="1"/>
</dbReference>
<name>A0A558AAA2_9PSEU</name>
<evidence type="ECO:0000256" key="2">
    <source>
        <dbReference type="ARBA" id="ARBA00023125"/>
    </source>
</evidence>
<evidence type="ECO:0000313" key="6">
    <source>
        <dbReference type="EMBL" id="TVT21174.1"/>
    </source>
</evidence>
<feature type="domain" description="HTH tetR-type" evidence="5">
    <location>
        <begin position="13"/>
        <end position="72"/>
    </location>
</feature>
<evidence type="ECO:0000256" key="3">
    <source>
        <dbReference type="ARBA" id="ARBA00023163"/>
    </source>
</evidence>
<gene>
    <name evidence="6" type="ORF">FNH06_18000</name>
</gene>
<dbReference type="GO" id="GO:0000976">
    <property type="term" value="F:transcription cis-regulatory region binding"/>
    <property type="evidence" value="ECO:0007669"/>
    <property type="project" value="TreeGrafter"/>
</dbReference>
<keyword evidence="3" id="KW-0804">Transcription</keyword>
<dbReference type="PROSITE" id="PS50977">
    <property type="entry name" value="HTH_TETR_2"/>
    <property type="match status" value="1"/>
</dbReference>
<evidence type="ECO:0000256" key="4">
    <source>
        <dbReference type="PROSITE-ProRule" id="PRU00335"/>
    </source>
</evidence>
<reference evidence="6 7" key="1">
    <citation type="submission" date="2019-07" db="EMBL/GenBank/DDBJ databases">
        <title>New species of Amycolatopsis and Streptomyces.</title>
        <authorList>
            <person name="Duangmal K."/>
            <person name="Teo W.F.A."/>
            <person name="Lipun K."/>
        </authorList>
    </citation>
    <scope>NUCLEOTIDE SEQUENCE [LARGE SCALE GENOMIC DNA]</scope>
    <source>
        <strain evidence="6 7">JCM 30562</strain>
    </source>
</reference>
<dbReference type="Pfam" id="PF00440">
    <property type="entry name" value="TetR_N"/>
    <property type="match status" value="1"/>
</dbReference>
<dbReference type="InterPro" id="IPR009057">
    <property type="entry name" value="Homeodomain-like_sf"/>
</dbReference>
<feature type="DNA-binding region" description="H-T-H motif" evidence="4">
    <location>
        <begin position="35"/>
        <end position="54"/>
    </location>
</feature>
<dbReference type="PRINTS" id="PR00455">
    <property type="entry name" value="HTHTETR"/>
</dbReference>
<dbReference type="GO" id="GO:0003700">
    <property type="term" value="F:DNA-binding transcription factor activity"/>
    <property type="evidence" value="ECO:0007669"/>
    <property type="project" value="TreeGrafter"/>
</dbReference>
<proteinExistence type="predicted"/>
<dbReference type="AlphaFoldDB" id="A0A558AAA2"/>
<dbReference type="Proteomes" id="UP000318578">
    <property type="component" value="Unassembled WGS sequence"/>
</dbReference>